<evidence type="ECO:0000256" key="19">
    <source>
        <dbReference type="RuleBase" id="RU003927"/>
    </source>
</evidence>
<reference evidence="22 23" key="1">
    <citation type="submission" date="2017-06" db="EMBL/GenBank/DDBJ databases">
        <authorList>
            <person name="Kim H.J."/>
            <person name="Triplett B.A."/>
        </authorList>
    </citation>
    <scope>NUCLEOTIDE SEQUENCE [LARGE SCALE GENOMIC DNA]</scope>
    <source>
        <strain evidence="22 23">DSM 11445</strain>
    </source>
</reference>
<dbReference type="Proteomes" id="UP000198440">
    <property type="component" value="Unassembled WGS sequence"/>
</dbReference>
<feature type="binding site" evidence="13 15">
    <location>
        <position position="410"/>
    </location>
    <ligand>
        <name>IMP</name>
        <dbReference type="ChEBI" id="CHEBI:58053"/>
    </ligand>
</feature>
<feature type="binding site" evidence="13">
    <location>
        <position position="245"/>
    </location>
    <ligand>
        <name>NAD(+)</name>
        <dbReference type="ChEBI" id="CHEBI:57540"/>
    </ligand>
</feature>
<dbReference type="InterPro" id="IPR001093">
    <property type="entry name" value="IMP_DH_GMPRt"/>
</dbReference>
<dbReference type="GO" id="GO:0006177">
    <property type="term" value="P:GMP biosynthetic process"/>
    <property type="evidence" value="ECO:0007669"/>
    <property type="project" value="UniProtKB-UniRule"/>
</dbReference>
<evidence type="ECO:0000313" key="22">
    <source>
        <dbReference type="EMBL" id="SNT07054.1"/>
    </source>
</evidence>
<feature type="active site" description="Proton acceptor" evidence="13 14">
    <location>
        <position position="396"/>
    </location>
</feature>
<dbReference type="GO" id="GO:0003938">
    <property type="term" value="F:IMP dehydrogenase activity"/>
    <property type="evidence" value="ECO:0007669"/>
    <property type="project" value="UniProtKB-UniRule"/>
</dbReference>
<proteinExistence type="inferred from homology"/>
<keyword evidence="7 13" id="KW-0658">Purine biosynthesis</keyword>
<keyword evidence="10 13" id="KW-0520">NAD</keyword>
<evidence type="ECO:0000259" key="21">
    <source>
        <dbReference type="PROSITE" id="PS51371"/>
    </source>
</evidence>
<dbReference type="OrthoDB" id="9805398at2"/>
<evidence type="ECO:0000256" key="7">
    <source>
        <dbReference type="ARBA" id="ARBA00022755"/>
    </source>
</evidence>
<evidence type="ECO:0000256" key="3">
    <source>
        <dbReference type="ARBA" id="ARBA00011881"/>
    </source>
</evidence>
<evidence type="ECO:0000256" key="6">
    <source>
        <dbReference type="ARBA" id="ARBA00022749"/>
    </source>
</evidence>
<keyword evidence="4 13" id="KW-0479">Metal-binding</keyword>
<comment type="similarity">
    <text evidence="2 13 19">Belongs to the IMPDH/GMPR family.</text>
</comment>
<evidence type="ECO:0000256" key="13">
    <source>
        <dbReference type="HAMAP-Rule" id="MF_01964"/>
    </source>
</evidence>
<dbReference type="SUPFAM" id="SSF54631">
    <property type="entry name" value="CBS-domain pair"/>
    <property type="match status" value="1"/>
</dbReference>
<dbReference type="SUPFAM" id="SSF51412">
    <property type="entry name" value="Inosine monophosphate dehydrogenase (IMPDH)"/>
    <property type="match status" value="1"/>
</dbReference>
<comment type="catalytic activity">
    <reaction evidence="12 13 20">
        <text>IMP + NAD(+) + H2O = XMP + NADH + H(+)</text>
        <dbReference type="Rhea" id="RHEA:11708"/>
        <dbReference type="ChEBI" id="CHEBI:15377"/>
        <dbReference type="ChEBI" id="CHEBI:15378"/>
        <dbReference type="ChEBI" id="CHEBI:57464"/>
        <dbReference type="ChEBI" id="CHEBI:57540"/>
        <dbReference type="ChEBI" id="CHEBI:57945"/>
        <dbReference type="ChEBI" id="CHEBI:58053"/>
        <dbReference type="EC" id="1.1.1.205"/>
    </reaction>
</comment>
<keyword evidence="5" id="KW-0677">Repeat</keyword>
<evidence type="ECO:0000256" key="10">
    <source>
        <dbReference type="ARBA" id="ARBA00023027"/>
    </source>
</evidence>
<feature type="binding site" evidence="13">
    <location>
        <position position="465"/>
    </location>
    <ligand>
        <name>K(+)</name>
        <dbReference type="ChEBI" id="CHEBI:29103"/>
        <note>ligand shared between two tetrameric partners</note>
    </ligand>
</feature>
<evidence type="ECO:0000256" key="8">
    <source>
        <dbReference type="ARBA" id="ARBA00022958"/>
    </source>
</evidence>
<dbReference type="Pfam" id="PF00571">
    <property type="entry name" value="CBS"/>
    <property type="match status" value="2"/>
</dbReference>
<dbReference type="SMART" id="SM00116">
    <property type="entry name" value="CBS"/>
    <property type="match status" value="2"/>
</dbReference>
<dbReference type="UniPathway" id="UPA00601">
    <property type="reaction ID" value="UER00295"/>
</dbReference>
<feature type="binding site" evidence="13">
    <location>
        <position position="464"/>
    </location>
    <ligand>
        <name>K(+)</name>
        <dbReference type="ChEBI" id="CHEBI:29103"/>
        <note>ligand shared between two tetrameric partners</note>
    </ligand>
</feature>
<dbReference type="HAMAP" id="MF_01964">
    <property type="entry name" value="IMPDH"/>
    <property type="match status" value="1"/>
</dbReference>
<dbReference type="CDD" id="cd04601">
    <property type="entry name" value="CBS_pair_IMPDH"/>
    <property type="match status" value="1"/>
</dbReference>
<dbReference type="PROSITE" id="PS51371">
    <property type="entry name" value="CBS"/>
    <property type="match status" value="2"/>
</dbReference>
<feature type="domain" description="CBS" evidence="21">
    <location>
        <begin position="91"/>
        <end position="147"/>
    </location>
</feature>
<dbReference type="EC" id="1.1.1.205" evidence="13 20"/>
<dbReference type="NCBIfam" id="TIGR01302">
    <property type="entry name" value="IMP_dehydrog"/>
    <property type="match status" value="1"/>
</dbReference>
<evidence type="ECO:0000313" key="23">
    <source>
        <dbReference type="Proteomes" id="UP000198440"/>
    </source>
</evidence>
<dbReference type="PANTHER" id="PTHR11911:SF111">
    <property type="entry name" value="INOSINE-5'-MONOPHOSPHATE DEHYDROGENASE"/>
    <property type="match status" value="1"/>
</dbReference>
<evidence type="ECO:0000256" key="12">
    <source>
        <dbReference type="ARBA" id="ARBA00048028"/>
    </source>
</evidence>
<dbReference type="PROSITE" id="PS00487">
    <property type="entry name" value="IMP_DH_GMP_RED"/>
    <property type="match status" value="1"/>
</dbReference>
<dbReference type="InterPro" id="IPR046342">
    <property type="entry name" value="CBS_dom_sf"/>
</dbReference>
<evidence type="ECO:0000256" key="1">
    <source>
        <dbReference type="ARBA" id="ARBA00001958"/>
    </source>
</evidence>
<evidence type="ECO:0000256" key="11">
    <source>
        <dbReference type="ARBA" id="ARBA00023122"/>
    </source>
</evidence>
<feature type="binding site" evidence="13 15">
    <location>
        <begin position="380"/>
        <end position="384"/>
    </location>
    <ligand>
        <name>IMP</name>
        <dbReference type="ChEBI" id="CHEBI:58053"/>
    </ligand>
</feature>
<feature type="binding site" evidence="13 15">
    <location>
        <begin position="356"/>
        <end position="357"/>
    </location>
    <ligand>
        <name>IMP</name>
        <dbReference type="ChEBI" id="CHEBI:58053"/>
    </ligand>
</feature>
<dbReference type="GO" id="GO:0046872">
    <property type="term" value="F:metal ion binding"/>
    <property type="evidence" value="ECO:0007669"/>
    <property type="project" value="UniProtKB-UniRule"/>
</dbReference>
<keyword evidence="6 13" id="KW-0332">GMP biosynthesis</keyword>
<sequence length="482" mass="50975">MEIREALTFDDVLLVPAASSVLPSTADTRTKVTQSIALNIPLLSSAMDTVTESRMAITMAQAGGMGVIHKNLTVEEQAREVRRVKRFESGIVYNPVTLRPNQTLGDARMLTERYGFTGFPVIDENHRVLGIVTNRDMRFAENDATTVQAMMTRDNLAILTEPADRQEAINLMKARRIEKLLVTDATGKLTGLLTLKDTEQAVLNPTACKDGLGRLRVAAATGVGDSGFERSEALVDAQVDIIVVDTAHGHSAGVLEAVERVKRLSNHVQVIAGNVATAEATKALIGAGADAVKVGIGPGSICTTRMVAGVGVPQLTAVMDCARAAGDVPVIADGGIKFSGDFAKAIAAGASCAMVGSMIAGTDESPGEVILYQGRSYKAYRGMGSMGAMARGSADRYFQKDAASDKLVPEGIEGQVPYKGPAGTVIHQLVGGLRAAMGYTGCATVEEMRRNCSFVRITGAGLKESHVHDVQITRESPNYRIG</sequence>
<evidence type="ECO:0000256" key="16">
    <source>
        <dbReference type="PIRSR" id="PIRSR000130-3"/>
    </source>
</evidence>
<feature type="binding site" description="in other chain" evidence="13 17">
    <location>
        <position position="297"/>
    </location>
    <ligand>
        <name>K(+)</name>
        <dbReference type="ChEBI" id="CHEBI:29103"/>
        <note>ligand shared between two tetrameric partners</note>
    </ligand>
</feature>
<accession>A0A239JQK6</accession>
<dbReference type="GO" id="GO:0000166">
    <property type="term" value="F:nucleotide binding"/>
    <property type="evidence" value="ECO:0007669"/>
    <property type="project" value="UniProtKB-UniRule"/>
</dbReference>
<comment type="cofactor">
    <cofactor evidence="1 13">
        <name>K(+)</name>
        <dbReference type="ChEBI" id="CHEBI:29103"/>
    </cofactor>
</comment>
<comment type="subunit">
    <text evidence="3 13">Homotetramer.</text>
</comment>
<dbReference type="PIRSF" id="PIRSF000130">
    <property type="entry name" value="IMPDH"/>
    <property type="match status" value="1"/>
</dbReference>
<evidence type="ECO:0000256" key="18">
    <source>
        <dbReference type="PROSITE-ProRule" id="PRU00703"/>
    </source>
</evidence>
<comment type="pathway">
    <text evidence="13 20">Purine metabolism; XMP biosynthesis via de novo pathway; XMP from IMP: step 1/1.</text>
</comment>
<feature type="binding site" evidence="16">
    <location>
        <begin position="245"/>
        <end position="247"/>
    </location>
    <ligand>
        <name>NAD(+)</name>
        <dbReference type="ChEBI" id="CHEBI:57540"/>
    </ligand>
</feature>
<dbReference type="CDD" id="cd00381">
    <property type="entry name" value="IMPDH"/>
    <property type="match status" value="1"/>
</dbReference>
<dbReference type="GO" id="GO:0006183">
    <property type="term" value="P:GTP biosynthetic process"/>
    <property type="evidence" value="ECO:0007669"/>
    <property type="project" value="TreeGrafter"/>
</dbReference>
<evidence type="ECO:0000256" key="5">
    <source>
        <dbReference type="ARBA" id="ARBA00022737"/>
    </source>
</evidence>
<feature type="active site" description="Thioimidate intermediate" evidence="13 14">
    <location>
        <position position="302"/>
    </location>
</feature>
<evidence type="ECO:0000256" key="4">
    <source>
        <dbReference type="ARBA" id="ARBA00022723"/>
    </source>
</evidence>
<comment type="function">
    <text evidence="13">Catalyzes the conversion of inosine 5'-phosphate (IMP) to xanthosine 5'-phosphate (XMP), the first committed and rate-limiting step in the de novo synthesis of guanine nucleotides, and therefore plays an important role in the regulation of cell growth.</text>
</comment>
<feature type="binding site" evidence="13">
    <location>
        <position position="466"/>
    </location>
    <ligand>
        <name>K(+)</name>
        <dbReference type="ChEBI" id="CHEBI:29103"/>
        <note>ligand shared between two tetrameric partners</note>
    </ligand>
</feature>
<evidence type="ECO:0000256" key="2">
    <source>
        <dbReference type="ARBA" id="ARBA00005502"/>
    </source>
</evidence>
<gene>
    <name evidence="13" type="primary">guaB</name>
    <name evidence="22" type="ORF">SAMN04488078_105422</name>
</gene>
<feature type="binding site" evidence="13 16">
    <location>
        <begin position="295"/>
        <end position="297"/>
    </location>
    <ligand>
        <name>NAD(+)</name>
        <dbReference type="ChEBI" id="CHEBI:57540"/>
    </ligand>
</feature>
<keyword evidence="8 13" id="KW-0630">Potassium</keyword>
<feature type="binding site" evidence="13 15">
    <location>
        <position position="300"/>
    </location>
    <ligand>
        <name>IMP</name>
        <dbReference type="ChEBI" id="CHEBI:58053"/>
    </ligand>
</feature>
<evidence type="ECO:0000256" key="20">
    <source>
        <dbReference type="RuleBase" id="RU003928"/>
    </source>
</evidence>
<organism evidence="22 23">
    <name type="scientific">Antarctobacter heliothermus</name>
    <dbReference type="NCBI Taxonomy" id="74033"/>
    <lineage>
        <taxon>Bacteria</taxon>
        <taxon>Pseudomonadati</taxon>
        <taxon>Pseudomonadota</taxon>
        <taxon>Alphaproteobacteria</taxon>
        <taxon>Rhodobacterales</taxon>
        <taxon>Roseobacteraceae</taxon>
        <taxon>Antarctobacter</taxon>
    </lineage>
</organism>
<dbReference type="EMBL" id="FZON01000054">
    <property type="protein sequence ID" value="SNT07054.1"/>
    <property type="molecule type" value="Genomic_DNA"/>
</dbReference>
<keyword evidence="11 18" id="KW-0129">CBS domain</keyword>
<feature type="binding site" description="in other chain" evidence="13 17">
    <location>
        <position position="302"/>
    </location>
    <ligand>
        <name>K(+)</name>
        <dbReference type="ChEBI" id="CHEBI:29103"/>
        <note>ligand shared between two tetrameric partners</note>
    </ligand>
</feature>
<dbReference type="AlphaFoldDB" id="A0A239JQK6"/>
<dbReference type="RefSeq" id="WP_089279721.1">
    <property type="nucleotide sequence ID" value="NZ_FZON01000054.1"/>
</dbReference>
<dbReference type="FunFam" id="3.20.20.70:FF:000003">
    <property type="entry name" value="GMP reductase"/>
    <property type="match status" value="1"/>
</dbReference>
<evidence type="ECO:0000256" key="15">
    <source>
        <dbReference type="PIRSR" id="PIRSR000130-2"/>
    </source>
</evidence>
<evidence type="ECO:0000256" key="9">
    <source>
        <dbReference type="ARBA" id="ARBA00023002"/>
    </source>
</evidence>
<feature type="binding site" description="in other chain" evidence="13 17">
    <location>
        <position position="299"/>
    </location>
    <ligand>
        <name>K(+)</name>
        <dbReference type="ChEBI" id="CHEBI:29103"/>
        <note>ligand shared between two tetrameric partners</note>
    </ligand>
</feature>
<protein>
    <recommendedName>
        <fullName evidence="13 20">Inosine-5'-monophosphate dehydrogenase</fullName>
        <shortName evidence="13">IMP dehydrogenase</shortName>
        <shortName evidence="13">IMPD</shortName>
        <shortName evidence="13">IMPDH</shortName>
        <ecNumber evidence="13 20">1.1.1.205</ecNumber>
    </recommendedName>
</protein>
<keyword evidence="9 13" id="KW-0560">Oxidoreductase</keyword>
<dbReference type="Gene3D" id="3.20.20.70">
    <property type="entry name" value="Aldolase class I"/>
    <property type="match status" value="1"/>
</dbReference>
<dbReference type="PANTHER" id="PTHR11911">
    <property type="entry name" value="INOSINE-5-MONOPHOSPHATE DEHYDROGENASE RELATED"/>
    <property type="match status" value="1"/>
</dbReference>
<dbReference type="InterPro" id="IPR000644">
    <property type="entry name" value="CBS_dom"/>
</dbReference>
<dbReference type="Pfam" id="PF00478">
    <property type="entry name" value="IMPDH"/>
    <property type="match status" value="1"/>
</dbReference>
<feature type="binding site" evidence="13 15">
    <location>
        <begin position="333"/>
        <end position="335"/>
    </location>
    <ligand>
        <name>IMP</name>
        <dbReference type="ChEBI" id="CHEBI:58053"/>
    </ligand>
</feature>
<comment type="activity regulation">
    <text evidence="13">Mycophenolic acid (MPA) is a non-competitive inhibitor that prevents formation of the closed enzyme conformation by binding to the same site as the amobile flap. In contrast, mizoribine monophosphate (MZP) is a competitive inhibitor that induces the closed conformation. MPA is a potent inhibitor of mammalian IMPDHs but a poor inhibitor of the bacterial enzymes. MZP is a more potent inhibitor of bacterial IMPDH.</text>
</comment>
<evidence type="ECO:0000256" key="17">
    <source>
        <dbReference type="PIRSR" id="PIRSR000130-4"/>
    </source>
</evidence>
<name>A0A239JQK6_9RHOB</name>
<comment type="caution">
    <text evidence="13">Lacks conserved residue(s) required for the propagation of feature annotation.</text>
</comment>
<dbReference type="InterPro" id="IPR013785">
    <property type="entry name" value="Aldolase_TIM"/>
</dbReference>
<dbReference type="SMART" id="SM01240">
    <property type="entry name" value="IMPDH"/>
    <property type="match status" value="1"/>
</dbReference>
<evidence type="ECO:0000256" key="14">
    <source>
        <dbReference type="PIRSR" id="PIRSR000130-1"/>
    </source>
</evidence>
<dbReference type="InterPro" id="IPR015875">
    <property type="entry name" value="IMP_DH/GMP_Rdtase_CS"/>
</dbReference>
<dbReference type="InterPro" id="IPR005990">
    <property type="entry name" value="IMP_DH"/>
</dbReference>
<feature type="domain" description="CBS" evidence="21">
    <location>
        <begin position="151"/>
        <end position="208"/>
    </location>
</feature>